<evidence type="ECO:0000313" key="3">
    <source>
        <dbReference type="EMBL" id="EON68543.1"/>
    </source>
</evidence>
<evidence type="ECO:0000313" key="4">
    <source>
        <dbReference type="Proteomes" id="UP000016924"/>
    </source>
</evidence>
<evidence type="ECO:0000259" key="2">
    <source>
        <dbReference type="Pfam" id="PF26534"/>
    </source>
</evidence>
<dbReference type="RefSeq" id="XP_007783860.1">
    <property type="nucleotide sequence ID" value="XM_007785670.1"/>
</dbReference>
<dbReference type="Pfam" id="PF26534">
    <property type="entry name" value="NTF2_7"/>
    <property type="match status" value="1"/>
</dbReference>
<sequence>MLQLKTLLLYAILFATSILAYPGDQYDEKGKEKHCLTDRKAYDIIQRWVSFFQRGFDPAVAERTLAEDFIAQSGGLNFLSGRDATALTVTSRAQAIEEALINTANTTNVITVLEWFHNCDNIAFHWSLNSSPAVVLGVDYLVLERRTHRIKKNFSEFNVGAFLFNAGFPECQAPAPT</sequence>
<evidence type="ECO:0000256" key="1">
    <source>
        <dbReference type="SAM" id="SignalP"/>
    </source>
</evidence>
<dbReference type="AlphaFoldDB" id="R7Z367"/>
<dbReference type="GeneID" id="19905112"/>
<dbReference type="EMBL" id="JH767598">
    <property type="protein sequence ID" value="EON68543.1"/>
    <property type="molecule type" value="Genomic_DNA"/>
</dbReference>
<dbReference type="Proteomes" id="UP000016924">
    <property type="component" value="Unassembled WGS sequence"/>
</dbReference>
<accession>R7Z367</accession>
<dbReference type="OMA" id="RAYTEEN"/>
<reference evidence="4" key="1">
    <citation type="submission" date="2012-06" db="EMBL/GenBank/DDBJ databases">
        <title>The genome sequence of Coniosporium apollinis CBS 100218.</title>
        <authorList>
            <consortium name="The Broad Institute Genome Sequencing Platform"/>
            <person name="Cuomo C."/>
            <person name="Gorbushina A."/>
            <person name="Noack S."/>
            <person name="Walker B."/>
            <person name="Young S.K."/>
            <person name="Zeng Q."/>
            <person name="Gargeya S."/>
            <person name="Fitzgerald M."/>
            <person name="Haas B."/>
            <person name="Abouelleil A."/>
            <person name="Alvarado L."/>
            <person name="Arachchi H.M."/>
            <person name="Berlin A.M."/>
            <person name="Chapman S.B."/>
            <person name="Goldberg J."/>
            <person name="Griggs A."/>
            <person name="Gujja S."/>
            <person name="Hansen M."/>
            <person name="Howarth C."/>
            <person name="Imamovic A."/>
            <person name="Larimer J."/>
            <person name="McCowan C."/>
            <person name="Montmayeur A."/>
            <person name="Murphy C."/>
            <person name="Neiman D."/>
            <person name="Pearson M."/>
            <person name="Priest M."/>
            <person name="Roberts A."/>
            <person name="Saif S."/>
            <person name="Shea T."/>
            <person name="Sisk P."/>
            <person name="Sykes S."/>
            <person name="Wortman J."/>
            <person name="Nusbaum C."/>
            <person name="Birren B."/>
        </authorList>
    </citation>
    <scope>NUCLEOTIDE SEQUENCE [LARGE SCALE GENOMIC DNA]</scope>
    <source>
        <strain evidence="4">CBS 100218</strain>
    </source>
</reference>
<feature type="domain" description="NTF2-like" evidence="2">
    <location>
        <begin position="34"/>
        <end position="168"/>
    </location>
</feature>
<dbReference type="OrthoDB" id="3886661at2759"/>
<feature type="signal peptide" evidence="1">
    <location>
        <begin position="1"/>
        <end position="20"/>
    </location>
</feature>
<keyword evidence="1" id="KW-0732">Signal</keyword>
<name>R7Z367_CONA1</name>
<protein>
    <recommendedName>
        <fullName evidence="2">NTF2-like domain-containing protein</fullName>
    </recommendedName>
</protein>
<keyword evidence="4" id="KW-1185">Reference proteome</keyword>
<proteinExistence type="predicted"/>
<gene>
    <name evidence="3" type="ORF">W97_07801</name>
</gene>
<dbReference type="HOGENOM" id="CLU_1510523_0_0_1"/>
<feature type="chain" id="PRO_5004461384" description="NTF2-like domain-containing protein" evidence="1">
    <location>
        <begin position="21"/>
        <end position="177"/>
    </location>
</feature>
<dbReference type="InterPro" id="IPR058645">
    <property type="entry name" value="NTF2-like_dom_7"/>
</dbReference>
<organism evidence="3 4">
    <name type="scientific">Coniosporium apollinis (strain CBS 100218)</name>
    <name type="common">Rock-inhabiting black yeast</name>
    <dbReference type="NCBI Taxonomy" id="1168221"/>
    <lineage>
        <taxon>Eukaryota</taxon>
        <taxon>Fungi</taxon>
        <taxon>Dikarya</taxon>
        <taxon>Ascomycota</taxon>
        <taxon>Pezizomycotina</taxon>
        <taxon>Dothideomycetes</taxon>
        <taxon>Dothideomycetes incertae sedis</taxon>
        <taxon>Coniosporium</taxon>
    </lineage>
</organism>